<proteinExistence type="predicted"/>
<comment type="caution">
    <text evidence="2">The sequence shown here is derived from an EMBL/GenBank/DDBJ whole genome shotgun (WGS) entry which is preliminary data.</text>
</comment>
<gene>
    <name evidence="2" type="ORF">ACE3NQ_22810</name>
</gene>
<sequence>MQMIARYPVSNELIEPHLGRPVVAMLHDGEMVCGVIDRVHDGHLFLKPVHGVPEATIQSVKKSMKKSVGPVAKRPEKLQTKSHGFGGYPYGYGYGNFGWGAGWWWIFPLFLLTALATVPFFW</sequence>
<evidence type="ECO:0000313" key="3">
    <source>
        <dbReference type="Proteomes" id="UP001580407"/>
    </source>
</evidence>
<keyword evidence="1" id="KW-1133">Transmembrane helix</keyword>
<accession>A0ABV5BDG3</accession>
<name>A0ABV5BDG3_9BACL</name>
<feature type="transmembrane region" description="Helical" evidence="1">
    <location>
        <begin position="102"/>
        <end position="121"/>
    </location>
</feature>
<organism evidence="2 3">
    <name type="scientific">Paenibacillus terreus</name>
    <dbReference type="NCBI Taxonomy" id="1387834"/>
    <lineage>
        <taxon>Bacteria</taxon>
        <taxon>Bacillati</taxon>
        <taxon>Bacillota</taxon>
        <taxon>Bacilli</taxon>
        <taxon>Bacillales</taxon>
        <taxon>Paenibacillaceae</taxon>
        <taxon>Paenibacillus</taxon>
    </lineage>
</organism>
<dbReference type="RefSeq" id="WP_375527474.1">
    <property type="nucleotide sequence ID" value="NZ_JBHILM010000030.1"/>
</dbReference>
<evidence type="ECO:0000313" key="2">
    <source>
        <dbReference type="EMBL" id="MFB5683747.1"/>
    </source>
</evidence>
<keyword evidence="3" id="KW-1185">Reference proteome</keyword>
<evidence type="ECO:0000256" key="1">
    <source>
        <dbReference type="SAM" id="Phobius"/>
    </source>
</evidence>
<reference evidence="2 3" key="1">
    <citation type="submission" date="2024-09" db="EMBL/GenBank/DDBJ databases">
        <authorList>
            <person name="Ruan L."/>
        </authorList>
    </citation>
    <scope>NUCLEOTIDE SEQUENCE [LARGE SCALE GENOMIC DNA]</scope>
    <source>
        <strain evidence="2 3">D33</strain>
    </source>
</reference>
<protein>
    <submittedName>
        <fullName evidence="2">Uncharacterized protein</fullName>
    </submittedName>
</protein>
<keyword evidence="1" id="KW-0472">Membrane</keyword>
<dbReference type="EMBL" id="JBHILM010000030">
    <property type="protein sequence ID" value="MFB5683747.1"/>
    <property type="molecule type" value="Genomic_DNA"/>
</dbReference>
<dbReference type="Proteomes" id="UP001580407">
    <property type="component" value="Unassembled WGS sequence"/>
</dbReference>
<keyword evidence="1" id="KW-0812">Transmembrane</keyword>